<feature type="region of interest" description="Disordered" evidence="1">
    <location>
        <begin position="26"/>
        <end position="48"/>
    </location>
</feature>
<sequence>MKISKELYNAGILGHQNTRPTEWVFDNPGSPQHGQSNHPFHANRASQSIKVSQKGLRLLANVLRTR</sequence>
<reference evidence="2 3" key="1">
    <citation type="submission" date="2023-10" db="EMBL/GenBank/DDBJ databases">
        <title>Rubellicoccus peritrichatus gen. nov., sp. nov., isolated from an algae of coral reef tank.</title>
        <authorList>
            <person name="Luo J."/>
        </authorList>
    </citation>
    <scope>NUCLEOTIDE SEQUENCE [LARGE SCALE GENOMIC DNA]</scope>
    <source>
        <strain evidence="2 3">CR14</strain>
    </source>
</reference>
<dbReference type="Proteomes" id="UP001304300">
    <property type="component" value="Chromosome"/>
</dbReference>
<evidence type="ECO:0000313" key="3">
    <source>
        <dbReference type="Proteomes" id="UP001304300"/>
    </source>
</evidence>
<proteinExistence type="predicted"/>
<evidence type="ECO:0000313" key="2">
    <source>
        <dbReference type="EMBL" id="WOO43543.1"/>
    </source>
</evidence>
<accession>A0AAQ3LGT1</accession>
<dbReference type="RefSeq" id="WP_317836102.1">
    <property type="nucleotide sequence ID" value="NZ_CP136920.1"/>
</dbReference>
<name>A0AAQ3LGT1_9BACT</name>
<gene>
    <name evidence="2" type="ORF">RZN69_10630</name>
</gene>
<dbReference type="EMBL" id="CP136920">
    <property type="protein sequence ID" value="WOO43543.1"/>
    <property type="molecule type" value="Genomic_DNA"/>
</dbReference>
<evidence type="ECO:0000256" key="1">
    <source>
        <dbReference type="SAM" id="MobiDB-lite"/>
    </source>
</evidence>
<dbReference type="KEGG" id="puo:RZN69_10630"/>
<dbReference type="AlphaFoldDB" id="A0AAQ3LGT1"/>
<protein>
    <submittedName>
        <fullName evidence="2">Uncharacterized protein</fullName>
    </submittedName>
</protein>
<organism evidence="2 3">
    <name type="scientific">Rubellicoccus peritrichatus</name>
    <dbReference type="NCBI Taxonomy" id="3080537"/>
    <lineage>
        <taxon>Bacteria</taxon>
        <taxon>Pseudomonadati</taxon>
        <taxon>Verrucomicrobiota</taxon>
        <taxon>Opitutia</taxon>
        <taxon>Puniceicoccales</taxon>
        <taxon>Cerasicoccaceae</taxon>
        <taxon>Rubellicoccus</taxon>
    </lineage>
</organism>
<feature type="compositionally biased region" description="Polar residues" evidence="1">
    <location>
        <begin position="29"/>
        <end position="48"/>
    </location>
</feature>
<keyword evidence="3" id="KW-1185">Reference proteome</keyword>